<organism evidence="3">
    <name type="scientific">Kitasatospora camelliae</name>
    <dbReference type="NCBI Taxonomy" id="3156397"/>
    <lineage>
        <taxon>Bacteria</taxon>
        <taxon>Bacillati</taxon>
        <taxon>Actinomycetota</taxon>
        <taxon>Actinomycetes</taxon>
        <taxon>Kitasatosporales</taxon>
        <taxon>Streptomycetaceae</taxon>
        <taxon>Kitasatospora</taxon>
    </lineage>
</organism>
<dbReference type="RefSeq" id="WP_354643446.1">
    <property type="nucleotide sequence ID" value="NZ_CP159872.1"/>
</dbReference>
<proteinExistence type="predicted"/>
<keyword evidence="2" id="KW-0732">Signal</keyword>
<feature type="signal peptide" evidence="2">
    <location>
        <begin position="1"/>
        <end position="28"/>
    </location>
</feature>
<feature type="compositionally biased region" description="Low complexity" evidence="1">
    <location>
        <begin position="108"/>
        <end position="117"/>
    </location>
</feature>
<evidence type="ECO:0008006" key="4">
    <source>
        <dbReference type="Google" id="ProtNLM"/>
    </source>
</evidence>
<evidence type="ECO:0000256" key="1">
    <source>
        <dbReference type="SAM" id="MobiDB-lite"/>
    </source>
</evidence>
<reference evidence="3" key="1">
    <citation type="submission" date="2024-06" db="EMBL/GenBank/DDBJ databases">
        <title>The genome sequences of Kitasatospora sp. strain HUAS MG31.</title>
        <authorList>
            <person name="Mo P."/>
        </authorList>
    </citation>
    <scope>NUCLEOTIDE SEQUENCE</scope>
    <source>
        <strain evidence="3">HUAS MG31</strain>
    </source>
</reference>
<feature type="chain" id="PRO_5044020635" description="PknH-like protein" evidence="2">
    <location>
        <begin position="29"/>
        <end position="315"/>
    </location>
</feature>
<dbReference type="KEGG" id="kcm:ABWK59_28170"/>
<dbReference type="AlphaFoldDB" id="A0AAU8K377"/>
<protein>
    <recommendedName>
        <fullName evidence="4">PknH-like protein</fullName>
    </recommendedName>
</protein>
<sequence>MPAQPHRPGRATALALLALVLTACGTDAPGGEPALAAVPTPASAAGLRLPLQEYIPGPDQLALLNRAQWILTDQCMSRYGFHNRAPRPPEGTASRGEPDRRYGLTDPEAAAASGYGAEEAEAPRKEPMPSMDPAESLVFGGGGRVDPKAIPQTQAEAEKAGGGAELNGLKVPVGGCNREGYLKLWRPGADSRDPMRAQELDAEAFGRSRQDSRVVKATEAWTRCMAGRGYRAANPVSPQTELGLVPAAFTSPQGVAAATADVACKRESNLVGIWFAVESAYQSRLIERNGELLTAVRRQREEAVRLAASLVSDAH</sequence>
<feature type="region of interest" description="Disordered" evidence="1">
    <location>
        <begin position="81"/>
        <end position="148"/>
    </location>
</feature>
<gene>
    <name evidence="3" type="ORF">ABWK59_28170</name>
</gene>
<dbReference type="EMBL" id="CP159872">
    <property type="protein sequence ID" value="XCM82514.1"/>
    <property type="molecule type" value="Genomic_DNA"/>
</dbReference>
<accession>A0AAU8K377</accession>
<evidence type="ECO:0000313" key="3">
    <source>
        <dbReference type="EMBL" id="XCM82514.1"/>
    </source>
</evidence>
<evidence type="ECO:0000256" key="2">
    <source>
        <dbReference type="SAM" id="SignalP"/>
    </source>
</evidence>
<dbReference type="PROSITE" id="PS51257">
    <property type="entry name" value="PROKAR_LIPOPROTEIN"/>
    <property type="match status" value="1"/>
</dbReference>
<name>A0AAU8K377_9ACTN</name>